<evidence type="ECO:0008006" key="3">
    <source>
        <dbReference type="Google" id="ProtNLM"/>
    </source>
</evidence>
<evidence type="ECO:0000313" key="1">
    <source>
        <dbReference type="EMBL" id="MFC3170129.1"/>
    </source>
</evidence>
<dbReference type="EMBL" id="JBHRTE010000093">
    <property type="protein sequence ID" value="MFC3170129.1"/>
    <property type="molecule type" value="Genomic_DNA"/>
</dbReference>
<name>A0ABV7IIA0_9RHOB</name>
<comment type="caution">
    <text evidence="1">The sequence shown here is derived from an EMBL/GenBank/DDBJ whole genome shotgun (WGS) entry which is preliminary data.</text>
</comment>
<proteinExistence type="predicted"/>
<keyword evidence="2" id="KW-1185">Reference proteome</keyword>
<feature type="non-terminal residue" evidence="1">
    <location>
        <position position="88"/>
    </location>
</feature>
<reference evidence="2" key="1">
    <citation type="journal article" date="2019" name="Int. J. Syst. Evol. Microbiol.">
        <title>The Global Catalogue of Microorganisms (GCM) 10K type strain sequencing project: providing services to taxonomists for standard genome sequencing and annotation.</title>
        <authorList>
            <consortium name="The Broad Institute Genomics Platform"/>
            <consortium name="The Broad Institute Genome Sequencing Center for Infectious Disease"/>
            <person name="Wu L."/>
            <person name="Ma J."/>
        </authorList>
    </citation>
    <scope>NUCLEOTIDE SEQUENCE [LARGE SCALE GENOMIC DNA]</scope>
    <source>
        <strain evidence="2">KCTC 52239</strain>
    </source>
</reference>
<organism evidence="1 2">
    <name type="scientific">Paracoccus fontiphilus</name>
    <dbReference type="NCBI Taxonomy" id="1815556"/>
    <lineage>
        <taxon>Bacteria</taxon>
        <taxon>Pseudomonadati</taxon>
        <taxon>Pseudomonadota</taxon>
        <taxon>Alphaproteobacteria</taxon>
        <taxon>Rhodobacterales</taxon>
        <taxon>Paracoccaceae</taxon>
        <taxon>Paracoccus</taxon>
    </lineage>
</organism>
<evidence type="ECO:0000313" key="2">
    <source>
        <dbReference type="Proteomes" id="UP001595557"/>
    </source>
</evidence>
<dbReference type="RefSeq" id="WP_377707428.1">
    <property type="nucleotide sequence ID" value="NZ_JBHRTE010000093.1"/>
</dbReference>
<sequence>MTRYVGGDSDHYEGTDVLINRLGIKDQEGLDKAEMAIALLAAFELAQNPPEEGRSGPDFKFLLEIHRALLHKFREEFILRVQLGSCDV</sequence>
<dbReference type="Gene3D" id="1.10.3290.10">
    <property type="entry name" value="Fido-like domain"/>
    <property type="match status" value="1"/>
</dbReference>
<dbReference type="InterPro" id="IPR036597">
    <property type="entry name" value="Fido-like_dom_sf"/>
</dbReference>
<accession>A0ABV7IIA0</accession>
<dbReference type="Proteomes" id="UP001595557">
    <property type="component" value="Unassembled WGS sequence"/>
</dbReference>
<protein>
    <recommendedName>
        <fullName evidence="3">Cell filamentation protein</fullName>
    </recommendedName>
</protein>
<gene>
    <name evidence="1" type="ORF">ACFOD7_18945</name>
</gene>